<feature type="region of interest" description="Disordered" evidence="1">
    <location>
        <begin position="1"/>
        <end position="25"/>
    </location>
</feature>
<evidence type="ECO:0000313" key="3">
    <source>
        <dbReference type="Proteomes" id="UP000594638"/>
    </source>
</evidence>
<reference evidence="2 3" key="1">
    <citation type="submission" date="2019-12" db="EMBL/GenBank/DDBJ databases">
        <authorList>
            <person name="Alioto T."/>
            <person name="Alioto T."/>
            <person name="Gomez Garrido J."/>
        </authorList>
    </citation>
    <scope>NUCLEOTIDE SEQUENCE [LARGE SCALE GENOMIC DNA]</scope>
</reference>
<dbReference type="Proteomes" id="UP000594638">
    <property type="component" value="Unassembled WGS sequence"/>
</dbReference>
<dbReference type="Gramene" id="OE9A092330T1">
    <property type="protein sequence ID" value="OE9A092330C1"/>
    <property type="gene ID" value="OE9A092330"/>
</dbReference>
<organism evidence="2 3">
    <name type="scientific">Olea europaea subsp. europaea</name>
    <dbReference type="NCBI Taxonomy" id="158383"/>
    <lineage>
        <taxon>Eukaryota</taxon>
        <taxon>Viridiplantae</taxon>
        <taxon>Streptophyta</taxon>
        <taxon>Embryophyta</taxon>
        <taxon>Tracheophyta</taxon>
        <taxon>Spermatophyta</taxon>
        <taxon>Magnoliopsida</taxon>
        <taxon>eudicotyledons</taxon>
        <taxon>Gunneridae</taxon>
        <taxon>Pentapetalae</taxon>
        <taxon>asterids</taxon>
        <taxon>lamiids</taxon>
        <taxon>Lamiales</taxon>
        <taxon>Oleaceae</taxon>
        <taxon>Oleeae</taxon>
        <taxon>Olea</taxon>
    </lineage>
</organism>
<comment type="caution">
    <text evidence="2">The sequence shown here is derived from an EMBL/GenBank/DDBJ whole genome shotgun (WGS) entry which is preliminary data.</text>
</comment>
<dbReference type="EMBL" id="CACTIH010006093">
    <property type="protein sequence ID" value="CAA3004104.1"/>
    <property type="molecule type" value="Genomic_DNA"/>
</dbReference>
<accession>A0A8S0TKH2</accession>
<evidence type="ECO:0000256" key="1">
    <source>
        <dbReference type="SAM" id="MobiDB-lite"/>
    </source>
</evidence>
<dbReference type="AlphaFoldDB" id="A0A8S0TKH2"/>
<evidence type="ECO:0000313" key="2">
    <source>
        <dbReference type="EMBL" id="CAA3004104.1"/>
    </source>
</evidence>
<sequence>MDEKEAVTLRQDRQSKDGTNGTKTQEIKKIQSVGTSALWLESRCYGVKRQEEVALQHHTLGVAVPPHKVTQRCIP</sequence>
<name>A0A8S0TKH2_OLEEU</name>
<proteinExistence type="predicted"/>
<feature type="non-terminal residue" evidence="2">
    <location>
        <position position="75"/>
    </location>
</feature>
<protein>
    <submittedName>
        <fullName evidence="2">Uncharacterized protein</fullName>
    </submittedName>
</protein>
<keyword evidence="3" id="KW-1185">Reference proteome</keyword>
<feature type="compositionally biased region" description="Basic and acidic residues" evidence="1">
    <location>
        <begin position="1"/>
        <end position="16"/>
    </location>
</feature>
<gene>
    <name evidence="2" type="ORF">OLEA9_A092330</name>
</gene>